<keyword evidence="1" id="KW-0472">Membrane</keyword>
<keyword evidence="3" id="KW-1185">Reference proteome</keyword>
<dbReference type="PANTHER" id="PTHR34205:SF2">
    <property type="entry name" value="DUF962 DOMAIN-CONTAINING PROTEIN"/>
    <property type="match status" value="1"/>
</dbReference>
<name>A0A1D2MHI1_ORCCI</name>
<accession>A0A1D2MHI1</accession>
<keyword evidence="1" id="KW-0812">Transmembrane</keyword>
<dbReference type="AlphaFoldDB" id="A0A1D2MHI1"/>
<dbReference type="Pfam" id="PF06127">
    <property type="entry name" value="Mpo1-like"/>
    <property type="match status" value="1"/>
</dbReference>
<keyword evidence="1" id="KW-1133">Transmembrane helix</keyword>
<dbReference type="PANTHER" id="PTHR34205">
    <property type="entry name" value="TRANSMEMBRANE PROTEIN"/>
    <property type="match status" value="1"/>
</dbReference>
<evidence type="ECO:0008006" key="4">
    <source>
        <dbReference type="Google" id="ProtNLM"/>
    </source>
</evidence>
<sequence>MSEKIANPNCSPVPYKKTGYKSFQEFYPYYLGEHHHRTNRRLHLISTTNSIMILLYAFLSTSPHTLPLILLALVQGYGLAWIGHFFFEKNKPATFNHPIYSFMGDFCLWWEVISGRRQF</sequence>
<organism evidence="2 3">
    <name type="scientific">Orchesella cincta</name>
    <name type="common">Springtail</name>
    <name type="synonym">Podura cincta</name>
    <dbReference type="NCBI Taxonomy" id="48709"/>
    <lineage>
        <taxon>Eukaryota</taxon>
        <taxon>Metazoa</taxon>
        <taxon>Ecdysozoa</taxon>
        <taxon>Arthropoda</taxon>
        <taxon>Hexapoda</taxon>
        <taxon>Collembola</taxon>
        <taxon>Entomobryomorpha</taxon>
        <taxon>Entomobryoidea</taxon>
        <taxon>Orchesellidae</taxon>
        <taxon>Orchesellinae</taxon>
        <taxon>Orchesella</taxon>
    </lineage>
</organism>
<reference evidence="2 3" key="1">
    <citation type="journal article" date="2016" name="Genome Biol. Evol.">
        <title>Gene Family Evolution Reflects Adaptation to Soil Environmental Stressors in the Genome of the Collembolan Orchesella cincta.</title>
        <authorList>
            <person name="Faddeeva-Vakhrusheva A."/>
            <person name="Derks M.F."/>
            <person name="Anvar S.Y."/>
            <person name="Agamennone V."/>
            <person name="Suring W."/>
            <person name="Smit S."/>
            <person name="van Straalen N.M."/>
            <person name="Roelofs D."/>
        </authorList>
    </citation>
    <scope>NUCLEOTIDE SEQUENCE [LARGE SCALE GENOMIC DNA]</scope>
    <source>
        <tissue evidence="2">Mixed pool</tissue>
    </source>
</reference>
<protein>
    <recommendedName>
        <fullName evidence="4">Transmembrane protein</fullName>
    </recommendedName>
</protein>
<proteinExistence type="predicted"/>
<feature type="transmembrane region" description="Helical" evidence="1">
    <location>
        <begin position="42"/>
        <end position="59"/>
    </location>
</feature>
<comment type="caution">
    <text evidence="2">The sequence shown here is derived from an EMBL/GenBank/DDBJ whole genome shotgun (WGS) entry which is preliminary data.</text>
</comment>
<feature type="transmembrane region" description="Helical" evidence="1">
    <location>
        <begin position="65"/>
        <end position="87"/>
    </location>
</feature>
<evidence type="ECO:0000313" key="3">
    <source>
        <dbReference type="Proteomes" id="UP000094527"/>
    </source>
</evidence>
<evidence type="ECO:0000256" key="1">
    <source>
        <dbReference type="SAM" id="Phobius"/>
    </source>
</evidence>
<dbReference type="OMA" id="FRHPLYS"/>
<dbReference type="Proteomes" id="UP000094527">
    <property type="component" value="Unassembled WGS sequence"/>
</dbReference>
<gene>
    <name evidence="2" type="ORF">Ocin01_14319</name>
</gene>
<dbReference type="EMBL" id="LJIJ01001251">
    <property type="protein sequence ID" value="ODM92362.1"/>
    <property type="molecule type" value="Genomic_DNA"/>
</dbReference>
<dbReference type="OrthoDB" id="5511466at2759"/>
<evidence type="ECO:0000313" key="2">
    <source>
        <dbReference type="EMBL" id="ODM92362.1"/>
    </source>
</evidence>
<dbReference type="InterPro" id="IPR009305">
    <property type="entry name" value="Mpo1-like"/>
</dbReference>